<dbReference type="SUPFAM" id="SSF53335">
    <property type="entry name" value="S-adenosyl-L-methionine-dependent methyltransferases"/>
    <property type="match status" value="1"/>
</dbReference>
<accession>A0A380TKT8</accession>
<dbReference type="EC" id="2.1.1.72" evidence="1"/>
<dbReference type="InterPro" id="IPR050953">
    <property type="entry name" value="N4_N6_ade-DNA_methylase"/>
</dbReference>
<dbReference type="OrthoDB" id="9806213at2"/>
<dbReference type="AlphaFoldDB" id="A0A380TKT8"/>
<dbReference type="InterPro" id="IPR011639">
    <property type="entry name" value="MethylTrfase_TaqI-like_dom"/>
</dbReference>
<evidence type="ECO:0000313" key="9">
    <source>
        <dbReference type="Proteomes" id="UP000254764"/>
    </source>
</evidence>
<gene>
    <name evidence="7" type="ORF">RHIZ70_1921</name>
    <name evidence="8" type="ORF">RHIZ70P_81</name>
</gene>
<keyword evidence="8" id="KW-0614">Plasmid</keyword>
<dbReference type="PRINTS" id="PR00507">
    <property type="entry name" value="N12N6MTFRASE"/>
</dbReference>
<evidence type="ECO:0000256" key="3">
    <source>
        <dbReference type="ARBA" id="ARBA00022679"/>
    </source>
</evidence>
<dbReference type="InterPro" id="IPR029063">
    <property type="entry name" value="SAM-dependent_MTases_sf"/>
</dbReference>
<dbReference type="Proteomes" id="UP000254764">
    <property type="component" value="Unassembled WGS sequence"/>
</dbReference>
<dbReference type="RefSeq" id="WP_115672688.1">
    <property type="nucleotide sequence ID" value="NZ_LS974446.1"/>
</dbReference>
<evidence type="ECO:0000313" key="7">
    <source>
        <dbReference type="EMBL" id="SSC66213.1"/>
    </source>
</evidence>
<evidence type="ECO:0000256" key="5">
    <source>
        <dbReference type="ARBA" id="ARBA00047942"/>
    </source>
</evidence>
<name>A0A380TKT8_9HYPH</name>
<reference evidence="9" key="1">
    <citation type="submission" date="2018-07" db="EMBL/GenBank/DDBJ databases">
        <authorList>
            <person name="Peiro R."/>
            <person name="Begona"/>
            <person name="Cbmso G."/>
            <person name="Lopez M."/>
            <person name="Gonzalez S."/>
        </authorList>
    </citation>
    <scope>NUCLEOTIDE SEQUENCE [LARGE SCALE GENOMIC DNA]</scope>
</reference>
<organism evidence="8">
    <name type="scientific">Ciceribacter selenitireducens ATCC BAA-1503</name>
    <dbReference type="NCBI Taxonomy" id="1336235"/>
    <lineage>
        <taxon>Bacteria</taxon>
        <taxon>Pseudomonadati</taxon>
        <taxon>Pseudomonadota</taxon>
        <taxon>Alphaproteobacteria</taxon>
        <taxon>Hyphomicrobiales</taxon>
        <taxon>Rhizobiaceae</taxon>
        <taxon>Ciceribacter</taxon>
    </lineage>
</organism>
<dbReference type="REBASE" id="265368">
    <property type="entry name" value="Rse1503ORF81P"/>
</dbReference>
<proteinExistence type="predicted"/>
<dbReference type="GO" id="GO:0032259">
    <property type="term" value="P:methylation"/>
    <property type="evidence" value="ECO:0007669"/>
    <property type="project" value="UniProtKB-KW"/>
</dbReference>
<sequence>MTSLEDWLSDLAYTDFPDELFRVGASAGVRPYASEIEEMLAPDRGIGASAVFCVGEQPAICFIDNATLVGDPYQRIEQIRQKVWNQNLASIVLVLGTEELTAYSVNDREAEPDTLVRSEVAARGAWSAYEVQSGFIKDRLSDWFEPEARVDQRLLANLREVVKALVKANLNATEAEALMAQVIFLCYLEQRGIVGPVYRKAHGLDFLEAYVSKQDGAGIDSYLKRLGTDFNGDFLSSSDGGAPAWSKLGTSAFRAVKLFLEAVDFETGQGSLWRYDFSHIPVELISGIYETLLKERQGALGAYYTPRHLASLVAEQAFEGFPDPSRCTVYDGACGSGILLTTAFRKMLRHAEVVRGGKLRFDERVRLMQSNLFGNDLDETACWITAFSLYLSLLEGLDPADISLLQSDADQKLPNLVGPGRNIQKGTERGDFFSPANPFAGKAKYDIFLCNPPWRESDDDETPTWEGWCREQSPPYPIGRRQIAAGFAFRATSCVKPDGVITLIMPLNLVAGATSQSCDFRQRWLEDVRFERIINFADVRRLLFPAAKHPCAVVRVRPRPSVEGVIELAEEQVEYWAPKTDISLALGRLALHPIDRKLLTARDIYAKPYLLISAYWGEQADLDLLRRLQKFGSLAQTMTRRSEPWLSGKGFHAPNKSNRSRSLGPLEPLAFLAADRIPRDYPVIASDVQLDEVRDHFQVVASPGGRSARLYHGPRVILPDGLADDYTIRVAYTDQPFAFTSSIGAIGGGNDDAALLKFLAAYLRSPIATFLLIMTGYSVIGERPRVAIEDLKTFPFCAPDRHPDQNAAQEIVARVAASFDGLAAVDEWQREHAYMAVKTTLDELVFDYFQLSASDRLLIRDIVGVVAASIQPQDYARLTTPLLHRPTASEVTAYVDVLMGELAASRRRSGGRGALKVDTVVDGTKGFFGAVRIGLSGVRGDHVRTTSSDDAFRTLLTEIEVALNNQLDRTNRDDLFKMPNTMVVAGDAFYFIKPMRRRFWLARTAIADAYLIARTVQAAAWEKQAS</sequence>
<dbReference type="Pfam" id="PF07669">
    <property type="entry name" value="Eco57I"/>
    <property type="match status" value="1"/>
</dbReference>
<keyword evidence="4" id="KW-0949">S-adenosyl-L-methionine</keyword>
<protein>
    <recommendedName>
        <fullName evidence="1">site-specific DNA-methyltransferase (adenine-specific)</fullName>
        <ecNumber evidence="1">2.1.1.72</ecNumber>
    </recommendedName>
</protein>
<keyword evidence="3" id="KW-0808">Transferase</keyword>
<keyword evidence="9" id="KW-1185">Reference proteome</keyword>
<reference evidence="8" key="2">
    <citation type="submission" date="2018-07" db="EMBL/GenBank/DDBJ databases">
        <authorList>
            <person name="Quirk P.G."/>
            <person name="Krulwich T.A."/>
        </authorList>
    </citation>
    <scope>NUCLEOTIDE SEQUENCE</scope>
    <source>
        <strain evidence="7">T2.30D-1.1</strain>
        <strain evidence="8">T2.30D-1.1_plasmid</strain>
        <plasmid evidence="8">1</plasmid>
    </source>
</reference>
<keyword evidence="2" id="KW-0489">Methyltransferase</keyword>
<evidence type="ECO:0000259" key="6">
    <source>
        <dbReference type="Pfam" id="PF07669"/>
    </source>
</evidence>
<evidence type="ECO:0000256" key="1">
    <source>
        <dbReference type="ARBA" id="ARBA00011900"/>
    </source>
</evidence>
<geneLocation type="plasmid" evidence="8">
    <name>1</name>
</geneLocation>
<dbReference type="Gene3D" id="3.40.50.150">
    <property type="entry name" value="Vaccinia Virus protein VP39"/>
    <property type="match status" value="1"/>
</dbReference>
<evidence type="ECO:0000313" key="8">
    <source>
        <dbReference type="EMBL" id="SUS16585.1"/>
    </source>
</evidence>
<dbReference type="PANTHER" id="PTHR33841:SF1">
    <property type="entry name" value="DNA METHYLTRANSFERASE A"/>
    <property type="match status" value="1"/>
</dbReference>
<dbReference type="EMBL" id="UEYP01000026">
    <property type="protein sequence ID" value="SSC66213.1"/>
    <property type="molecule type" value="Genomic_DNA"/>
</dbReference>
<dbReference type="EMBL" id="LS974446">
    <property type="protein sequence ID" value="SUS16585.1"/>
    <property type="molecule type" value="Genomic_DNA"/>
</dbReference>
<dbReference type="PANTHER" id="PTHR33841">
    <property type="entry name" value="DNA METHYLTRANSFERASE YEEA-RELATED"/>
    <property type="match status" value="1"/>
</dbReference>
<evidence type="ECO:0000256" key="4">
    <source>
        <dbReference type="ARBA" id="ARBA00022691"/>
    </source>
</evidence>
<comment type="catalytic activity">
    <reaction evidence="5">
        <text>a 2'-deoxyadenosine in DNA + S-adenosyl-L-methionine = an N(6)-methyl-2'-deoxyadenosine in DNA + S-adenosyl-L-homocysteine + H(+)</text>
        <dbReference type="Rhea" id="RHEA:15197"/>
        <dbReference type="Rhea" id="RHEA-COMP:12418"/>
        <dbReference type="Rhea" id="RHEA-COMP:12419"/>
        <dbReference type="ChEBI" id="CHEBI:15378"/>
        <dbReference type="ChEBI" id="CHEBI:57856"/>
        <dbReference type="ChEBI" id="CHEBI:59789"/>
        <dbReference type="ChEBI" id="CHEBI:90615"/>
        <dbReference type="ChEBI" id="CHEBI:90616"/>
        <dbReference type="EC" id="2.1.1.72"/>
    </reaction>
</comment>
<evidence type="ECO:0000256" key="2">
    <source>
        <dbReference type="ARBA" id="ARBA00022603"/>
    </source>
</evidence>
<dbReference type="GO" id="GO:0009007">
    <property type="term" value="F:site-specific DNA-methyltransferase (adenine-specific) activity"/>
    <property type="evidence" value="ECO:0007669"/>
    <property type="project" value="UniProtKB-EC"/>
</dbReference>
<feature type="domain" description="Type II methyltransferase M.TaqI-like" evidence="6">
    <location>
        <begin position="371"/>
        <end position="538"/>
    </location>
</feature>
<dbReference type="GO" id="GO:0006304">
    <property type="term" value="P:DNA modification"/>
    <property type="evidence" value="ECO:0007669"/>
    <property type="project" value="InterPro"/>
</dbReference>